<evidence type="ECO:0000313" key="1">
    <source>
        <dbReference type="EMBL" id="KII83250.1"/>
    </source>
</evidence>
<dbReference type="AlphaFoldDB" id="A0A0C9SVV2"/>
<organism evidence="1 2">
    <name type="scientific">Plicaturopsis crispa FD-325 SS-3</name>
    <dbReference type="NCBI Taxonomy" id="944288"/>
    <lineage>
        <taxon>Eukaryota</taxon>
        <taxon>Fungi</taxon>
        <taxon>Dikarya</taxon>
        <taxon>Basidiomycota</taxon>
        <taxon>Agaricomycotina</taxon>
        <taxon>Agaricomycetes</taxon>
        <taxon>Agaricomycetidae</taxon>
        <taxon>Amylocorticiales</taxon>
        <taxon>Amylocorticiaceae</taxon>
        <taxon>Plicatura</taxon>
        <taxon>Plicaturopsis crispa</taxon>
    </lineage>
</organism>
<dbReference type="InterPro" id="IPR009057">
    <property type="entry name" value="Homeodomain-like_sf"/>
</dbReference>
<evidence type="ECO:0000313" key="2">
    <source>
        <dbReference type="Proteomes" id="UP000053263"/>
    </source>
</evidence>
<keyword evidence="2" id="KW-1185">Reference proteome</keyword>
<gene>
    <name evidence="1" type="ORF">PLICRDRAFT_66401</name>
</gene>
<name>A0A0C9SVV2_PLICR</name>
<dbReference type="OrthoDB" id="2994945at2759"/>
<protein>
    <submittedName>
        <fullName evidence="1">Uncharacterized protein</fullName>
    </submittedName>
</protein>
<dbReference type="HOGENOM" id="CLU_056788_9_3_1"/>
<proteinExistence type="predicted"/>
<dbReference type="Proteomes" id="UP000053263">
    <property type="component" value="Unassembled WGS sequence"/>
</dbReference>
<dbReference type="SUPFAM" id="SSF46689">
    <property type="entry name" value="Homeodomain-like"/>
    <property type="match status" value="1"/>
</dbReference>
<sequence length="104" mass="12451">MPFRKISRDVKLAAIKLYENDLLHLPDILNCCGFSERTWYRILNLWRTTGDVVGHRKRSTGRVRLLAHDDVQYLLRLVRQNPDYFLDELLHLLKTNRFISIHFT</sequence>
<accession>A0A0C9SVV2</accession>
<dbReference type="EMBL" id="KN832579">
    <property type="protein sequence ID" value="KII83250.1"/>
    <property type="molecule type" value="Genomic_DNA"/>
</dbReference>
<reference evidence="1 2" key="1">
    <citation type="submission" date="2014-06" db="EMBL/GenBank/DDBJ databases">
        <title>Evolutionary Origins and Diversification of the Mycorrhizal Mutualists.</title>
        <authorList>
            <consortium name="DOE Joint Genome Institute"/>
            <consortium name="Mycorrhizal Genomics Consortium"/>
            <person name="Kohler A."/>
            <person name="Kuo A."/>
            <person name="Nagy L.G."/>
            <person name="Floudas D."/>
            <person name="Copeland A."/>
            <person name="Barry K.W."/>
            <person name="Cichocki N."/>
            <person name="Veneault-Fourrey C."/>
            <person name="LaButti K."/>
            <person name="Lindquist E.A."/>
            <person name="Lipzen A."/>
            <person name="Lundell T."/>
            <person name="Morin E."/>
            <person name="Murat C."/>
            <person name="Riley R."/>
            <person name="Ohm R."/>
            <person name="Sun H."/>
            <person name="Tunlid A."/>
            <person name="Henrissat B."/>
            <person name="Grigoriev I.V."/>
            <person name="Hibbett D.S."/>
            <person name="Martin F."/>
        </authorList>
    </citation>
    <scope>NUCLEOTIDE SEQUENCE [LARGE SCALE GENOMIC DNA]</scope>
    <source>
        <strain evidence="1 2">FD-325 SS-3</strain>
    </source>
</reference>
<feature type="non-terminal residue" evidence="1">
    <location>
        <position position="104"/>
    </location>
</feature>